<name>A0A9P5GKJ0_PENCR</name>
<proteinExistence type="predicted"/>
<evidence type="ECO:0000313" key="2">
    <source>
        <dbReference type="EMBL" id="KAF7525948.1"/>
    </source>
</evidence>
<comment type="caution">
    <text evidence="2">The sequence shown here is derived from an EMBL/GenBank/DDBJ whole genome shotgun (WGS) entry which is preliminary data.</text>
</comment>
<feature type="region of interest" description="Disordered" evidence="1">
    <location>
        <begin position="71"/>
        <end position="104"/>
    </location>
</feature>
<dbReference type="AlphaFoldDB" id="A0A9P5GKJ0"/>
<feature type="compositionally biased region" description="Polar residues" evidence="1">
    <location>
        <begin position="88"/>
        <end position="104"/>
    </location>
</feature>
<dbReference type="Proteomes" id="UP000701341">
    <property type="component" value="Unassembled WGS sequence"/>
</dbReference>
<organism evidence="2 3">
    <name type="scientific">Penicillium crustosum</name>
    <name type="common">Blue mold fungus</name>
    <dbReference type="NCBI Taxonomy" id="36656"/>
    <lineage>
        <taxon>Eukaryota</taxon>
        <taxon>Fungi</taxon>
        <taxon>Dikarya</taxon>
        <taxon>Ascomycota</taxon>
        <taxon>Pezizomycotina</taxon>
        <taxon>Eurotiomycetes</taxon>
        <taxon>Eurotiomycetidae</taxon>
        <taxon>Eurotiales</taxon>
        <taxon>Aspergillaceae</taxon>
        <taxon>Penicillium</taxon>
    </lineage>
</organism>
<protein>
    <submittedName>
        <fullName evidence="2">Uncharacterized protein</fullName>
    </submittedName>
</protein>
<keyword evidence="3" id="KW-1185">Reference proteome</keyword>
<accession>A0A9P5GKJ0</accession>
<dbReference type="EMBL" id="JAAOZQ010000025">
    <property type="protein sequence ID" value="KAF7525948.1"/>
    <property type="molecule type" value="Genomic_DNA"/>
</dbReference>
<sequence length="104" mass="11914">MGIRSKADRGPILQTHVVPTVTYLKREKTRLKTSLLNTISGIPENSPHRLYLEILFLMNWQPSHRPTTVSFKQHQTGERHCTWRRMPNGSSAKVSRRANSSFGS</sequence>
<evidence type="ECO:0000256" key="1">
    <source>
        <dbReference type="SAM" id="MobiDB-lite"/>
    </source>
</evidence>
<evidence type="ECO:0000313" key="3">
    <source>
        <dbReference type="Proteomes" id="UP000701341"/>
    </source>
</evidence>
<gene>
    <name evidence="2" type="ORF">PCG10_004456</name>
</gene>
<reference evidence="2" key="1">
    <citation type="submission" date="2020-02" db="EMBL/GenBank/DDBJ databases">
        <authorList>
            <person name="Lichtner F.J."/>
        </authorList>
    </citation>
    <scope>NUCLEOTIDE SEQUENCE</scope>
    <source>
        <strain evidence="2">G10</strain>
    </source>
</reference>